<dbReference type="RefSeq" id="WP_309849905.1">
    <property type="nucleotide sequence ID" value="NZ_BAAAIU010000042.1"/>
</dbReference>
<evidence type="ECO:0000256" key="1">
    <source>
        <dbReference type="ARBA" id="ARBA00004496"/>
    </source>
</evidence>
<evidence type="ECO:0000256" key="8">
    <source>
        <dbReference type="ARBA" id="ARBA00022833"/>
    </source>
</evidence>
<dbReference type="AlphaFoldDB" id="A0AAE3YH04"/>
<gene>
    <name evidence="13" type="primary">cysS</name>
    <name evidence="16" type="ORF">J2S35_000703</name>
</gene>
<dbReference type="FunFam" id="3.40.50.620:FF:000068">
    <property type="entry name" value="Cysteine--tRNA ligase"/>
    <property type="match status" value="1"/>
</dbReference>
<evidence type="ECO:0000256" key="13">
    <source>
        <dbReference type="HAMAP-Rule" id="MF_00041"/>
    </source>
</evidence>
<feature type="binding site" evidence="13">
    <location>
        <position position="29"/>
    </location>
    <ligand>
        <name>Zn(2+)</name>
        <dbReference type="ChEBI" id="CHEBI:29105"/>
    </ligand>
</feature>
<dbReference type="InterPro" id="IPR009080">
    <property type="entry name" value="tRNAsynth_Ia_anticodon-bd"/>
</dbReference>
<dbReference type="PANTHER" id="PTHR10890">
    <property type="entry name" value="CYSTEINYL-TRNA SYNTHETASE"/>
    <property type="match status" value="1"/>
</dbReference>
<keyword evidence="6 13" id="KW-0479">Metal-binding</keyword>
<evidence type="ECO:0000313" key="16">
    <source>
        <dbReference type="EMBL" id="MDR6891763.1"/>
    </source>
</evidence>
<comment type="similarity">
    <text evidence="2 13">Belongs to the class-I aminoacyl-tRNA synthetase family.</text>
</comment>
<dbReference type="InterPro" id="IPR032678">
    <property type="entry name" value="tRNA-synt_1_cat_dom"/>
</dbReference>
<dbReference type="NCBIfam" id="TIGR00435">
    <property type="entry name" value="cysS"/>
    <property type="match status" value="1"/>
</dbReference>
<dbReference type="Pfam" id="PF01406">
    <property type="entry name" value="tRNA-synt_1e"/>
    <property type="match status" value="1"/>
</dbReference>
<dbReference type="SUPFAM" id="SSF47323">
    <property type="entry name" value="Anticodon-binding domain of a subclass of class I aminoacyl-tRNA synthetases"/>
    <property type="match status" value="1"/>
</dbReference>
<dbReference type="GO" id="GO:0004817">
    <property type="term" value="F:cysteine-tRNA ligase activity"/>
    <property type="evidence" value="ECO:0007669"/>
    <property type="project" value="UniProtKB-UniRule"/>
</dbReference>
<keyword evidence="7 13" id="KW-0547">Nucleotide-binding</keyword>
<feature type="binding site" evidence="13">
    <location>
        <position position="251"/>
    </location>
    <ligand>
        <name>Zn(2+)</name>
        <dbReference type="ChEBI" id="CHEBI:29105"/>
    </ligand>
</feature>
<keyword evidence="10 13" id="KW-0648">Protein biosynthesis</keyword>
<evidence type="ECO:0000259" key="15">
    <source>
        <dbReference type="SMART" id="SM00840"/>
    </source>
</evidence>
<dbReference type="SMART" id="SM00840">
    <property type="entry name" value="DALR_2"/>
    <property type="match status" value="1"/>
</dbReference>
<feature type="domain" description="Cysteinyl-tRNA synthetase class Ia DALR" evidence="15">
    <location>
        <begin position="360"/>
        <end position="419"/>
    </location>
</feature>
<feature type="binding site" evidence="13">
    <location>
        <position position="226"/>
    </location>
    <ligand>
        <name>Zn(2+)</name>
        <dbReference type="ChEBI" id="CHEBI:29105"/>
    </ligand>
</feature>
<dbReference type="InterPro" id="IPR015273">
    <property type="entry name" value="Cys-tRNA-synt_Ia_DALR"/>
</dbReference>
<dbReference type="GO" id="GO:0005524">
    <property type="term" value="F:ATP binding"/>
    <property type="evidence" value="ECO:0007669"/>
    <property type="project" value="UniProtKB-UniRule"/>
</dbReference>
<keyword evidence="4 13" id="KW-0963">Cytoplasm</keyword>
<comment type="caution">
    <text evidence="16">The sequence shown here is derived from an EMBL/GenBank/DDBJ whole genome shotgun (WGS) entry which is preliminary data.</text>
</comment>
<evidence type="ECO:0000313" key="17">
    <source>
        <dbReference type="Proteomes" id="UP001247307"/>
    </source>
</evidence>
<comment type="catalytic activity">
    <reaction evidence="12 13">
        <text>tRNA(Cys) + L-cysteine + ATP = L-cysteinyl-tRNA(Cys) + AMP + diphosphate</text>
        <dbReference type="Rhea" id="RHEA:17773"/>
        <dbReference type="Rhea" id="RHEA-COMP:9661"/>
        <dbReference type="Rhea" id="RHEA-COMP:9679"/>
        <dbReference type="ChEBI" id="CHEBI:30616"/>
        <dbReference type="ChEBI" id="CHEBI:33019"/>
        <dbReference type="ChEBI" id="CHEBI:35235"/>
        <dbReference type="ChEBI" id="CHEBI:78442"/>
        <dbReference type="ChEBI" id="CHEBI:78517"/>
        <dbReference type="ChEBI" id="CHEBI:456215"/>
        <dbReference type="EC" id="6.1.1.16"/>
    </reaction>
</comment>
<dbReference type="GO" id="GO:0008270">
    <property type="term" value="F:zinc ion binding"/>
    <property type="evidence" value="ECO:0007669"/>
    <property type="project" value="UniProtKB-UniRule"/>
</dbReference>
<dbReference type="Gene3D" id="1.20.120.1910">
    <property type="entry name" value="Cysteine-tRNA ligase, C-terminal anti-codon recognition domain"/>
    <property type="match status" value="1"/>
</dbReference>
<dbReference type="InterPro" id="IPR056411">
    <property type="entry name" value="CysS_C"/>
</dbReference>
<dbReference type="GO" id="GO:0006423">
    <property type="term" value="P:cysteinyl-tRNA aminoacylation"/>
    <property type="evidence" value="ECO:0007669"/>
    <property type="project" value="UniProtKB-UniRule"/>
</dbReference>
<feature type="short sequence motif" description="'KMSKS' region" evidence="13">
    <location>
        <begin position="282"/>
        <end position="286"/>
    </location>
</feature>
<keyword evidence="5 13" id="KW-0436">Ligase</keyword>
<dbReference type="InterPro" id="IPR015803">
    <property type="entry name" value="Cys-tRNA-ligase"/>
</dbReference>
<accession>A0AAE3YH04</accession>
<organism evidence="16 17">
    <name type="scientific">Falsarthrobacter nasiphocae</name>
    <dbReference type="NCBI Taxonomy" id="189863"/>
    <lineage>
        <taxon>Bacteria</taxon>
        <taxon>Bacillati</taxon>
        <taxon>Actinomycetota</taxon>
        <taxon>Actinomycetes</taxon>
        <taxon>Micrococcales</taxon>
        <taxon>Micrococcaceae</taxon>
        <taxon>Falsarthrobacter</taxon>
    </lineage>
</organism>
<feature type="region of interest" description="Disordered" evidence="14">
    <location>
        <begin position="172"/>
        <end position="216"/>
    </location>
</feature>
<dbReference type="HAMAP" id="MF_00041">
    <property type="entry name" value="Cys_tRNA_synth"/>
    <property type="match status" value="1"/>
</dbReference>
<dbReference type="PANTHER" id="PTHR10890:SF30">
    <property type="entry name" value="CYSTEINE--TRNA LIGASE"/>
    <property type="match status" value="1"/>
</dbReference>
<keyword evidence="17" id="KW-1185">Reference proteome</keyword>
<dbReference type="Pfam" id="PF09190">
    <property type="entry name" value="DALR_2"/>
    <property type="match status" value="1"/>
</dbReference>
<keyword evidence="11 13" id="KW-0030">Aminoacyl-tRNA synthetase</keyword>
<dbReference type="GO" id="GO:0005829">
    <property type="term" value="C:cytosol"/>
    <property type="evidence" value="ECO:0007669"/>
    <property type="project" value="TreeGrafter"/>
</dbReference>
<comment type="subcellular location">
    <subcellularLocation>
        <location evidence="1 13">Cytoplasm</location>
    </subcellularLocation>
</comment>
<dbReference type="Gene3D" id="3.40.50.620">
    <property type="entry name" value="HUPs"/>
    <property type="match status" value="1"/>
</dbReference>
<feature type="binding site" evidence="13">
    <location>
        <position position="285"/>
    </location>
    <ligand>
        <name>ATP</name>
        <dbReference type="ChEBI" id="CHEBI:30616"/>
    </ligand>
</feature>
<evidence type="ECO:0000256" key="7">
    <source>
        <dbReference type="ARBA" id="ARBA00022741"/>
    </source>
</evidence>
<sequence length="481" mass="52260">MTLRFFDSASREIRDFVPVRPGEASVYYCGATVQGEPHAGHVRSAVAFDTLVRWLEYRGYRVTTVRNVTDIDDKILAKSEASRGVTDPAPGQVPDEEWWALAYRYEQAFARAYDALGVRRPTYEPRATGHITEMHALIQRLIDAGHAYPALDDSGDVYFDVRSFPEYGALTRQSVEDMQEAPDADPRGKRDPRDFALWKGRKDGEPESASWPSPWGAGRPGWHLECSAMAGRYLGETFDIHGGGLDLRFPHHENELAQSRAAGDDFARFWMHNGLVTMGGEKMSKSIGNTVSPRELIEAVGPRAVRYAFLAAHYRSVLDYRPATADSPSSVEAAATALARVDAFLAKAGDVEPGAEVPEAFAAAMDDDLSTPQALAALHETVRDGNIALAAGDREGAQRLAASVLAMTRVLGLDDAGSAAGASASRESEALAALVEDVIAQRRAARERKDWAEADRLRDVLAAASVVVEDGAEGSSWSLRA</sequence>
<dbReference type="Pfam" id="PF23493">
    <property type="entry name" value="CysS_C"/>
    <property type="match status" value="1"/>
</dbReference>
<dbReference type="CDD" id="cd00672">
    <property type="entry name" value="CysRS_core"/>
    <property type="match status" value="1"/>
</dbReference>
<evidence type="ECO:0000256" key="2">
    <source>
        <dbReference type="ARBA" id="ARBA00005594"/>
    </source>
</evidence>
<proteinExistence type="inferred from homology"/>
<feature type="binding site" evidence="13">
    <location>
        <position position="255"/>
    </location>
    <ligand>
        <name>Zn(2+)</name>
        <dbReference type="ChEBI" id="CHEBI:29105"/>
    </ligand>
</feature>
<dbReference type="PRINTS" id="PR00983">
    <property type="entry name" value="TRNASYNTHCYS"/>
</dbReference>
<dbReference type="EC" id="6.1.1.16" evidence="13"/>
<protein>
    <recommendedName>
        <fullName evidence="13">Cysteine--tRNA ligase</fullName>
        <ecNumber evidence="13">6.1.1.16</ecNumber>
    </recommendedName>
    <alternativeName>
        <fullName evidence="13">Cysteinyl-tRNA synthetase</fullName>
        <shortName evidence="13">CysRS</shortName>
    </alternativeName>
</protein>
<dbReference type="InterPro" id="IPR014729">
    <property type="entry name" value="Rossmann-like_a/b/a_fold"/>
</dbReference>
<keyword evidence="9 13" id="KW-0067">ATP-binding</keyword>
<evidence type="ECO:0000256" key="4">
    <source>
        <dbReference type="ARBA" id="ARBA00022490"/>
    </source>
</evidence>
<comment type="subunit">
    <text evidence="3 13">Monomer.</text>
</comment>
<dbReference type="SUPFAM" id="SSF52374">
    <property type="entry name" value="Nucleotidylyl transferase"/>
    <property type="match status" value="1"/>
</dbReference>
<evidence type="ECO:0000256" key="3">
    <source>
        <dbReference type="ARBA" id="ARBA00011245"/>
    </source>
</evidence>
<evidence type="ECO:0000256" key="5">
    <source>
        <dbReference type="ARBA" id="ARBA00022598"/>
    </source>
</evidence>
<keyword evidence="8 13" id="KW-0862">Zinc</keyword>
<dbReference type="InterPro" id="IPR024909">
    <property type="entry name" value="Cys-tRNA/MSH_ligase"/>
</dbReference>
<name>A0AAE3YH04_9MICC</name>
<evidence type="ECO:0000256" key="10">
    <source>
        <dbReference type="ARBA" id="ARBA00022917"/>
    </source>
</evidence>
<evidence type="ECO:0000256" key="14">
    <source>
        <dbReference type="SAM" id="MobiDB-lite"/>
    </source>
</evidence>
<dbReference type="Proteomes" id="UP001247307">
    <property type="component" value="Unassembled WGS sequence"/>
</dbReference>
<reference evidence="16" key="1">
    <citation type="submission" date="2023-07" db="EMBL/GenBank/DDBJ databases">
        <title>Sequencing the genomes of 1000 actinobacteria strains.</title>
        <authorList>
            <person name="Klenk H.-P."/>
        </authorList>
    </citation>
    <scope>NUCLEOTIDE SEQUENCE</scope>
    <source>
        <strain evidence="16">DSM 13988</strain>
    </source>
</reference>
<feature type="short sequence motif" description="'HIGH' region" evidence="13">
    <location>
        <begin position="31"/>
        <end position="41"/>
    </location>
</feature>
<evidence type="ECO:0000256" key="9">
    <source>
        <dbReference type="ARBA" id="ARBA00022840"/>
    </source>
</evidence>
<dbReference type="EMBL" id="JAVDUI010000001">
    <property type="protein sequence ID" value="MDR6891763.1"/>
    <property type="molecule type" value="Genomic_DNA"/>
</dbReference>
<feature type="compositionally biased region" description="Basic and acidic residues" evidence="14">
    <location>
        <begin position="184"/>
        <end position="205"/>
    </location>
</feature>
<evidence type="ECO:0000256" key="12">
    <source>
        <dbReference type="ARBA" id="ARBA00047398"/>
    </source>
</evidence>
<evidence type="ECO:0000256" key="11">
    <source>
        <dbReference type="ARBA" id="ARBA00023146"/>
    </source>
</evidence>
<evidence type="ECO:0000256" key="6">
    <source>
        <dbReference type="ARBA" id="ARBA00022723"/>
    </source>
</evidence>
<comment type="cofactor">
    <cofactor evidence="13">
        <name>Zn(2+)</name>
        <dbReference type="ChEBI" id="CHEBI:29105"/>
    </cofactor>
    <text evidence="13">Binds 1 zinc ion per subunit.</text>
</comment>